<feature type="non-terminal residue" evidence="6">
    <location>
        <position position="1"/>
    </location>
</feature>
<dbReference type="EMBL" id="MU003803">
    <property type="protein sequence ID" value="KAF2720081.1"/>
    <property type="molecule type" value="Genomic_DNA"/>
</dbReference>
<feature type="region of interest" description="Disordered" evidence="4">
    <location>
        <begin position="96"/>
        <end position="119"/>
    </location>
</feature>
<evidence type="ECO:0000259" key="5">
    <source>
        <dbReference type="PROSITE" id="PS51160"/>
    </source>
</evidence>
<evidence type="ECO:0000313" key="6">
    <source>
        <dbReference type="EMBL" id="KAF2720081.1"/>
    </source>
</evidence>
<dbReference type="AlphaFoldDB" id="A0A9P4Q7X2"/>
<gene>
    <name evidence="6" type="ORF">K431DRAFT_286083</name>
</gene>
<keyword evidence="7" id="KW-1185">Reference proteome</keyword>
<dbReference type="PANTHER" id="PTHR47268:SF4">
    <property type="entry name" value="ACYLPHOSPHATASE"/>
    <property type="match status" value="1"/>
</dbReference>
<comment type="similarity">
    <text evidence="3">Belongs to the acylphosphatase family.</text>
</comment>
<feature type="active site" evidence="1">
    <location>
        <position position="47"/>
    </location>
</feature>
<proteinExistence type="inferred from homology"/>
<feature type="active site" evidence="1">
    <location>
        <position position="65"/>
    </location>
</feature>
<name>A0A9P4Q7X2_9PEZI</name>
<dbReference type="PRINTS" id="PR00112">
    <property type="entry name" value="ACYLPHPHTASE"/>
</dbReference>
<reference evidence="6" key="1">
    <citation type="journal article" date="2020" name="Stud. Mycol.">
        <title>101 Dothideomycetes genomes: a test case for predicting lifestyles and emergence of pathogens.</title>
        <authorList>
            <person name="Haridas S."/>
            <person name="Albert R."/>
            <person name="Binder M."/>
            <person name="Bloem J."/>
            <person name="Labutti K."/>
            <person name="Salamov A."/>
            <person name="Andreopoulos B."/>
            <person name="Baker S."/>
            <person name="Barry K."/>
            <person name="Bills G."/>
            <person name="Bluhm B."/>
            <person name="Cannon C."/>
            <person name="Castanera R."/>
            <person name="Culley D."/>
            <person name="Daum C."/>
            <person name="Ezra D."/>
            <person name="Gonzalez J."/>
            <person name="Henrissat B."/>
            <person name="Kuo A."/>
            <person name="Liang C."/>
            <person name="Lipzen A."/>
            <person name="Lutzoni F."/>
            <person name="Magnuson J."/>
            <person name="Mondo S."/>
            <person name="Nolan M."/>
            <person name="Ohm R."/>
            <person name="Pangilinan J."/>
            <person name="Park H.-J."/>
            <person name="Ramirez L."/>
            <person name="Alfaro M."/>
            <person name="Sun H."/>
            <person name="Tritt A."/>
            <person name="Yoshinaga Y."/>
            <person name="Zwiers L.-H."/>
            <person name="Turgeon B."/>
            <person name="Goodwin S."/>
            <person name="Spatafora J."/>
            <person name="Crous P."/>
            <person name="Grigoriev I."/>
        </authorList>
    </citation>
    <scope>NUCLEOTIDE SEQUENCE</scope>
    <source>
        <strain evidence="6">CBS 116435</strain>
    </source>
</reference>
<dbReference type="EC" id="3.6.1.7" evidence="1 2"/>
<keyword evidence="1 2" id="KW-0378">Hydrolase</keyword>
<dbReference type="OrthoDB" id="7961613at2759"/>
<dbReference type="PROSITE" id="PS00151">
    <property type="entry name" value="ACYLPHOSPHATASE_2"/>
    <property type="match status" value="1"/>
</dbReference>
<sequence length="119" mass="13031">MFDRLKGSVVFNSIRDKAADNSQESTDIMSSRISYKVEGIVQGVNFRSWTADKANNLRLTGYVRNADDGSVVGEAQGDKSSLDKFVQNLHIGPSASKVSKVDKEEIDTKDGENGFRPTS</sequence>
<evidence type="ECO:0000313" key="7">
    <source>
        <dbReference type="Proteomes" id="UP000799441"/>
    </source>
</evidence>
<dbReference type="InterPro" id="IPR001792">
    <property type="entry name" value="Acylphosphatase-like_dom"/>
</dbReference>
<dbReference type="PROSITE" id="PS51160">
    <property type="entry name" value="ACYLPHOSPHATASE_3"/>
    <property type="match status" value="1"/>
</dbReference>
<comment type="catalytic activity">
    <reaction evidence="1 2">
        <text>an acyl phosphate + H2O = a carboxylate + phosphate + H(+)</text>
        <dbReference type="Rhea" id="RHEA:14965"/>
        <dbReference type="ChEBI" id="CHEBI:15377"/>
        <dbReference type="ChEBI" id="CHEBI:15378"/>
        <dbReference type="ChEBI" id="CHEBI:29067"/>
        <dbReference type="ChEBI" id="CHEBI:43474"/>
        <dbReference type="ChEBI" id="CHEBI:59918"/>
        <dbReference type="EC" id="3.6.1.7"/>
    </reaction>
</comment>
<evidence type="ECO:0000256" key="1">
    <source>
        <dbReference type="PROSITE-ProRule" id="PRU00520"/>
    </source>
</evidence>
<dbReference type="Proteomes" id="UP000799441">
    <property type="component" value="Unassembled WGS sequence"/>
</dbReference>
<protein>
    <recommendedName>
        <fullName evidence="1 2">Acylphosphatase</fullName>
        <ecNumber evidence="1 2">3.6.1.7</ecNumber>
    </recommendedName>
</protein>
<evidence type="ECO:0000256" key="4">
    <source>
        <dbReference type="SAM" id="MobiDB-lite"/>
    </source>
</evidence>
<evidence type="ECO:0000256" key="3">
    <source>
        <dbReference type="RuleBase" id="RU004168"/>
    </source>
</evidence>
<comment type="caution">
    <text evidence="6">The sequence shown here is derived from an EMBL/GenBank/DDBJ whole genome shotgun (WGS) entry which is preliminary data.</text>
</comment>
<evidence type="ECO:0000256" key="2">
    <source>
        <dbReference type="RuleBase" id="RU000553"/>
    </source>
</evidence>
<dbReference type="GO" id="GO:0003998">
    <property type="term" value="F:acylphosphatase activity"/>
    <property type="evidence" value="ECO:0007669"/>
    <property type="project" value="UniProtKB-EC"/>
</dbReference>
<dbReference type="SUPFAM" id="SSF54975">
    <property type="entry name" value="Acylphosphatase/BLUF domain-like"/>
    <property type="match status" value="1"/>
</dbReference>
<dbReference type="PROSITE" id="PS00150">
    <property type="entry name" value="ACYLPHOSPHATASE_1"/>
    <property type="match status" value="1"/>
</dbReference>
<dbReference type="Pfam" id="PF00708">
    <property type="entry name" value="Acylphosphatase"/>
    <property type="match status" value="1"/>
</dbReference>
<dbReference type="Gene3D" id="3.30.70.100">
    <property type="match status" value="1"/>
</dbReference>
<dbReference type="InterPro" id="IPR017968">
    <property type="entry name" value="Acylphosphatase_CS"/>
</dbReference>
<dbReference type="InterPro" id="IPR036046">
    <property type="entry name" value="Acylphosphatase-like_dom_sf"/>
</dbReference>
<dbReference type="PANTHER" id="PTHR47268">
    <property type="entry name" value="ACYLPHOSPHATASE"/>
    <property type="match status" value="1"/>
</dbReference>
<dbReference type="InterPro" id="IPR020456">
    <property type="entry name" value="Acylphosphatase"/>
</dbReference>
<accession>A0A9P4Q7X2</accession>
<organism evidence="6 7">
    <name type="scientific">Polychaeton citri CBS 116435</name>
    <dbReference type="NCBI Taxonomy" id="1314669"/>
    <lineage>
        <taxon>Eukaryota</taxon>
        <taxon>Fungi</taxon>
        <taxon>Dikarya</taxon>
        <taxon>Ascomycota</taxon>
        <taxon>Pezizomycotina</taxon>
        <taxon>Dothideomycetes</taxon>
        <taxon>Dothideomycetidae</taxon>
        <taxon>Capnodiales</taxon>
        <taxon>Capnodiaceae</taxon>
        <taxon>Polychaeton</taxon>
    </lineage>
</organism>
<feature type="compositionally biased region" description="Basic and acidic residues" evidence="4">
    <location>
        <begin position="99"/>
        <end position="113"/>
    </location>
</feature>
<feature type="domain" description="Acylphosphatase-like" evidence="5">
    <location>
        <begin position="32"/>
        <end position="119"/>
    </location>
</feature>